<evidence type="ECO:0000256" key="8">
    <source>
        <dbReference type="ARBA" id="ARBA00023144"/>
    </source>
</evidence>
<dbReference type="Pfam" id="PF01370">
    <property type="entry name" value="Epimerase"/>
    <property type="match status" value="1"/>
</dbReference>
<proteinExistence type="inferred from homology"/>
<dbReference type="AlphaFoldDB" id="A0A1H9WSL4"/>
<dbReference type="SUPFAM" id="SSF51735">
    <property type="entry name" value="NAD(P)-binding Rossmann-fold domains"/>
    <property type="match status" value="1"/>
</dbReference>
<dbReference type="CDD" id="cd05247">
    <property type="entry name" value="UDP_G4E_1_SDR_e"/>
    <property type="match status" value="1"/>
</dbReference>
<evidence type="ECO:0000256" key="6">
    <source>
        <dbReference type="ARBA" id="ARBA00018569"/>
    </source>
</evidence>
<comment type="pathway">
    <text evidence="3 11">Carbohydrate metabolism; galactose metabolism.</text>
</comment>
<dbReference type="OrthoDB" id="9801785at2"/>
<evidence type="ECO:0000313" key="13">
    <source>
        <dbReference type="EMBL" id="SES36932.1"/>
    </source>
</evidence>
<reference evidence="14" key="1">
    <citation type="submission" date="2016-10" db="EMBL/GenBank/DDBJ databases">
        <authorList>
            <person name="Varghese N."/>
            <person name="Submissions S."/>
        </authorList>
    </citation>
    <scope>NUCLEOTIDE SEQUENCE [LARGE SCALE GENOMIC DNA]</scope>
    <source>
        <strain evidence="14">S9</strain>
    </source>
</reference>
<dbReference type="EC" id="5.1.3.2" evidence="5 11"/>
<dbReference type="GO" id="GO:0003978">
    <property type="term" value="F:UDP-glucose 4-epimerase activity"/>
    <property type="evidence" value="ECO:0007669"/>
    <property type="project" value="UniProtKB-UniRule"/>
</dbReference>
<dbReference type="UniPathway" id="UPA00214"/>
<dbReference type="NCBIfam" id="TIGR01179">
    <property type="entry name" value="galE"/>
    <property type="match status" value="1"/>
</dbReference>
<evidence type="ECO:0000256" key="5">
    <source>
        <dbReference type="ARBA" id="ARBA00013189"/>
    </source>
</evidence>
<evidence type="ECO:0000256" key="3">
    <source>
        <dbReference type="ARBA" id="ARBA00004947"/>
    </source>
</evidence>
<evidence type="ECO:0000256" key="11">
    <source>
        <dbReference type="RuleBase" id="RU366046"/>
    </source>
</evidence>
<evidence type="ECO:0000259" key="12">
    <source>
        <dbReference type="Pfam" id="PF01370"/>
    </source>
</evidence>
<evidence type="ECO:0000256" key="1">
    <source>
        <dbReference type="ARBA" id="ARBA00000083"/>
    </source>
</evidence>
<comment type="cofactor">
    <cofactor evidence="2 11">
        <name>NAD(+)</name>
        <dbReference type="ChEBI" id="CHEBI:57540"/>
    </cofactor>
</comment>
<comment type="similarity">
    <text evidence="4 11">Belongs to the NAD(P)-dependent epimerase/dehydratase family.</text>
</comment>
<dbReference type="STRING" id="1601833.SAMN05518684_11994"/>
<evidence type="ECO:0000256" key="2">
    <source>
        <dbReference type="ARBA" id="ARBA00001911"/>
    </source>
</evidence>
<keyword evidence="9 11" id="KW-0413">Isomerase</keyword>
<comment type="subunit">
    <text evidence="11">Homodimer.</text>
</comment>
<dbReference type="InterPro" id="IPR036291">
    <property type="entry name" value="NAD(P)-bd_dom_sf"/>
</dbReference>
<sequence>MAVLICGGAGYIGSHGAAELLGKNEEVVVLDNLQTGHKQAVLKEAVFYEGDLRDEKILDHIFQNHDIDSVIHFAADSLVGVSMEEPLQYYDNNVYGALSLLKKMTEYGVKHIVFSSTAATYGEPEIVPIKETEVTAPTNPYGETKLAIERMLKWCAEAYDLKYVALRYFNVAGAHPTIDIGEDHKPETHLIPIVLQVALGQREKIMIFGDDYDTPDGTCIRDYIHVKDLIQAHLTALDYLRDGGPSEVFNLGNGNGFSVKEVVDTAIKVTGREIPREIAPRRSGDPAVLVASSEKAKTILGWKPEYADLESIIETAWTWHQRHPGGYQSNE</sequence>
<feature type="domain" description="NAD-dependent epimerase/dehydratase" evidence="12">
    <location>
        <begin position="3"/>
        <end position="252"/>
    </location>
</feature>
<dbReference type="EMBL" id="FOGT01000019">
    <property type="protein sequence ID" value="SES36932.1"/>
    <property type="molecule type" value="Genomic_DNA"/>
</dbReference>
<dbReference type="Gene3D" id="3.90.25.10">
    <property type="entry name" value="UDP-galactose 4-epimerase, domain 1"/>
    <property type="match status" value="1"/>
</dbReference>
<dbReference type="Gene3D" id="3.40.50.720">
    <property type="entry name" value="NAD(P)-binding Rossmann-like Domain"/>
    <property type="match status" value="1"/>
</dbReference>
<keyword evidence="10 11" id="KW-0119">Carbohydrate metabolism</keyword>
<dbReference type="InterPro" id="IPR001509">
    <property type="entry name" value="Epimerase_deHydtase"/>
</dbReference>
<keyword evidence="7 11" id="KW-0520">NAD</keyword>
<evidence type="ECO:0000313" key="14">
    <source>
        <dbReference type="Proteomes" id="UP000198571"/>
    </source>
</evidence>
<keyword evidence="8" id="KW-0299">Galactose metabolism</keyword>
<dbReference type="GO" id="GO:0033499">
    <property type="term" value="P:galactose catabolic process via UDP-galactose, Leloir pathway"/>
    <property type="evidence" value="ECO:0007669"/>
    <property type="project" value="TreeGrafter"/>
</dbReference>
<accession>A0A1H9WSL4</accession>
<evidence type="ECO:0000256" key="4">
    <source>
        <dbReference type="ARBA" id="ARBA00007637"/>
    </source>
</evidence>
<keyword evidence="14" id="KW-1185">Reference proteome</keyword>
<dbReference type="PANTHER" id="PTHR43725">
    <property type="entry name" value="UDP-GLUCOSE 4-EPIMERASE"/>
    <property type="match status" value="1"/>
</dbReference>
<evidence type="ECO:0000256" key="7">
    <source>
        <dbReference type="ARBA" id="ARBA00023027"/>
    </source>
</evidence>
<dbReference type="Proteomes" id="UP000198571">
    <property type="component" value="Unassembled WGS sequence"/>
</dbReference>
<dbReference type="PANTHER" id="PTHR43725:SF53">
    <property type="entry name" value="UDP-ARABINOSE 4-EPIMERASE 1"/>
    <property type="match status" value="1"/>
</dbReference>
<protein>
    <recommendedName>
        <fullName evidence="6 11">UDP-glucose 4-epimerase</fullName>
        <ecNumber evidence="5 11">5.1.3.2</ecNumber>
    </recommendedName>
</protein>
<organism evidence="13 14">
    <name type="scientific">Salipaludibacillus aurantiacus</name>
    <dbReference type="NCBI Taxonomy" id="1601833"/>
    <lineage>
        <taxon>Bacteria</taxon>
        <taxon>Bacillati</taxon>
        <taxon>Bacillota</taxon>
        <taxon>Bacilli</taxon>
        <taxon>Bacillales</taxon>
        <taxon>Bacillaceae</taxon>
    </lineage>
</organism>
<dbReference type="InterPro" id="IPR005886">
    <property type="entry name" value="UDP_G4E"/>
</dbReference>
<name>A0A1H9WSL4_9BACI</name>
<evidence type="ECO:0000256" key="9">
    <source>
        <dbReference type="ARBA" id="ARBA00023235"/>
    </source>
</evidence>
<dbReference type="RefSeq" id="WP_093055197.1">
    <property type="nucleotide sequence ID" value="NZ_FOGT01000019.1"/>
</dbReference>
<evidence type="ECO:0000256" key="10">
    <source>
        <dbReference type="ARBA" id="ARBA00023277"/>
    </source>
</evidence>
<comment type="catalytic activity">
    <reaction evidence="1 11">
        <text>UDP-alpha-D-glucose = UDP-alpha-D-galactose</text>
        <dbReference type="Rhea" id="RHEA:22168"/>
        <dbReference type="ChEBI" id="CHEBI:58885"/>
        <dbReference type="ChEBI" id="CHEBI:66914"/>
        <dbReference type="EC" id="5.1.3.2"/>
    </reaction>
</comment>
<gene>
    <name evidence="13" type="ORF">SAMN05518684_11994</name>
</gene>